<evidence type="ECO:0000313" key="2">
    <source>
        <dbReference type="EMBL" id="KFB68793.1"/>
    </source>
</evidence>
<dbReference type="AlphaFoldDB" id="A0A084Y249"/>
<dbReference type="GO" id="GO:0120147">
    <property type="term" value="F:formylglycine-generating oxidase activity"/>
    <property type="evidence" value="ECO:0007669"/>
    <property type="project" value="TreeGrafter"/>
</dbReference>
<dbReference type="EMBL" id="JDSS02000019">
    <property type="protein sequence ID" value="KFB68793.1"/>
    <property type="molecule type" value="Genomic_DNA"/>
</dbReference>
<organism evidence="2 3">
    <name type="scientific">Candidatus Accumulibacter vicinus</name>
    <dbReference type="NCBI Taxonomy" id="2954382"/>
    <lineage>
        <taxon>Bacteria</taxon>
        <taxon>Pseudomonadati</taxon>
        <taxon>Pseudomonadota</taxon>
        <taxon>Betaproteobacteria</taxon>
        <taxon>Candidatus Accumulibacter</taxon>
    </lineage>
</organism>
<dbReference type="PANTHER" id="PTHR23150:SF19">
    <property type="entry name" value="FORMYLGLYCINE-GENERATING ENZYME"/>
    <property type="match status" value="1"/>
</dbReference>
<dbReference type="InterPro" id="IPR051043">
    <property type="entry name" value="Sulfatase_Mod_Factor_Kinase"/>
</dbReference>
<dbReference type="SUPFAM" id="SSF56436">
    <property type="entry name" value="C-type lectin-like"/>
    <property type="match status" value="1"/>
</dbReference>
<dbReference type="PANTHER" id="PTHR23150">
    <property type="entry name" value="SULFATASE MODIFYING FACTOR 1, 2"/>
    <property type="match status" value="1"/>
</dbReference>
<dbReference type="Gene3D" id="3.90.1580.10">
    <property type="entry name" value="paralog of FGE (formylglycine-generating enzyme)"/>
    <property type="match status" value="1"/>
</dbReference>
<dbReference type="GO" id="GO:0004674">
    <property type="term" value="F:protein serine/threonine kinase activity"/>
    <property type="evidence" value="ECO:0007669"/>
    <property type="project" value="UniProtKB-EC"/>
</dbReference>
<dbReference type="STRING" id="1457154.CAPSK01_001648"/>
<keyword evidence="2" id="KW-0418">Kinase</keyword>
<feature type="domain" description="Sulfatase-modifying factor enzyme-like" evidence="1">
    <location>
        <begin position="46"/>
        <end position="263"/>
    </location>
</feature>
<evidence type="ECO:0000259" key="1">
    <source>
        <dbReference type="Pfam" id="PF03781"/>
    </source>
</evidence>
<dbReference type="Proteomes" id="UP000019812">
    <property type="component" value="Unassembled WGS sequence"/>
</dbReference>
<dbReference type="InterPro" id="IPR016187">
    <property type="entry name" value="CTDL_fold"/>
</dbReference>
<keyword evidence="2" id="KW-0808">Transferase</keyword>
<sequence>MLGFVRIAADPGFMIGTRRSDRERVSRIAGYRVPDDEINDALTPTPEFYIARHPVTVAQFRAFVEATGYAIGDRRALRDPDSRPVRWVRWHEALAWCDWLNEVLATSDVFAGHPIVKLVRENGWRIALPSELEWEKAARGGLSTAVFPWGDDANPNRANYSDSRIGDTSVVGCFAANDFGLFDMVGNVWEWTRSLWGDDVEKPAFDYPYDANDPRREALDAADGILRVVRGGSWDFPRDYARCACRGGLHPGTRDDGCGFRVVLRSSPVL</sequence>
<gene>
    <name evidence="2" type="primary">pkn1_14</name>
    <name evidence="2" type="ORF">CAPSK01_001648</name>
</gene>
<accession>A0A084Y249</accession>
<name>A0A084Y249_9PROT</name>
<evidence type="ECO:0000313" key="3">
    <source>
        <dbReference type="Proteomes" id="UP000019812"/>
    </source>
</evidence>
<reference evidence="2 3" key="1">
    <citation type="submission" date="2014-07" db="EMBL/GenBank/DDBJ databases">
        <title>Expanding our view of genomic diversity in Candidatus Accumulibacter clades.</title>
        <authorList>
            <person name="Skennerton C.T."/>
            <person name="Barr J.J."/>
            <person name="Slater F.R."/>
            <person name="Bond P.L."/>
            <person name="Tyson G.W."/>
        </authorList>
    </citation>
    <scope>NUCLEOTIDE SEQUENCE [LARGE SCALE GENOMIC DNA]</scope>
    <source>
        <strain evidence="3">SK-01</strain>
    </source>
</reference>
<dbReference type="Pfam" id="PF03781">
    <property type="entry name" value="FGE-sulfatase"/>
    <property type="match status" value="1"/>
</dbReference>
<proteinExistence type="predicted"/>
<dbReference type="EC" id="2.7.11.1" evidence="2"/>
<dbReference type="InterPro" id="IPR005532">
    <property type="entry name" value="SUMF_dom"/>
</dbReference>
<comment type="caution">
    <text evidence="2">The sequence shown here is derived from an EMBL/GenBank/DDBJ whole genome shotgun (WGS) entry which is preliminary data.</text>
</comment>
<dbReference type="InterPro" id="IPR042095">
    <property type="entry name" value="SUMF_sf"/>
</dbReference>
<protein>
    <submittedName>
        <fullName evidence="2">Serine/threonine-protein kinase pkn1</fullName>
        <ecNumber evidence="2">2.7.11.1</ecNumber>
    </submittedName>
</protein>